<name>A0A1Q8CX49_9PSEU</name>
<evidence type="ECO:0000313" key="1">
    <source>
        <dbReference type="EMBL" id="OLF18912.1"/>
    </source>
</evidence>
<reference evidence="1 2" key="1">
    <citation type="submission" date="2016-12" db="EMBL/GenBank/DDBJ databases">
        <title>The draft genome sequence of Actinophytocola sp. 11-183.</title>
        <authorList>
            <person name="Wang W."/>
            <person name="Yuan L."/>
        </authorList>
    </citation>
    <scope>NUCLEOTIDE SEQUENCE [LARGE SCALE GENOMIC DNA]</scope>
    <source>
        <strain evidence="1 2">11-183</strain>
    </source>
</reference>
<gene>
    <name evidence="1" type="ORF">BU204_03365</name>
</gene>
<dbReference type="RefSeq" id="WP_075124036.1">
    <property type="nucleotide sequence ID" value="NZ_MSIE01000004.1"/>
</dbReference>
<keyword evidence="2" id="KW-1185">Reference proteome</keyword>
<comment type="caution">
    <text evidence="1">The sequence shown here is derived from an EMBL/GenBank/DDBJ whole genome shotgun (WGS) entry which is preliminary data.</text>
</comment>
<dbReference type="AlphaFoldDB" id="A0A1Q8CX49"/>
<dbReference type="STRING" id="1912961.BU204_03365"/>
<dbReference type="EMBL" id="MSIE01000004">
    <property type="protein sequence ID" value="OLF18912.1"/>
    <property type="molecule type" value="Genomic_DNA"/>
</dbReference>
<accession>A0A1Q8CX49</accession>
<protein>
    <submittedName>
        <fullName evidence="1">Uncharacterized protein</fullName>
    </submittedName>
</protein>
<sequence length="144" mass="15750">MGWIFALNAECGRAEGDARALARHFHDWSSDVVLIAEDWWCGVVPAGLSRSGVRSAADAAAMTSAGIQLYERLRSAPPVYRYALVGVETDEFRHYDELTAQDEDVTVFPGLVISDDIWTAVGKPPVFGAFAPGYRWLPYVGEGV</sequence>
<evidence type="ECO:0000313" key="2">
    <source>
        <dbReference type="Proteomes" id="UP000185596"/>
    </source>
</evidence>
<dbReference type="OrthoDB" id="454565at2"/>
<proteinExistence type="predicted"/>
<dbReference type="Proteomes" id="UP000185596">
    <property type="component" value="Unassembled WGS sequence"/>
</dbReference>
<organism evidence="1 2">
    <name type="scientific">Actinophytocola xanthii</name>
    <dbReference type="NCBI Taxonomy" id="1912961"/>
    <lineage>
        <taxon>Bacteria</taxon>
        <taxon>Bacillati</taxon>
        <taxon>Actinomycetota</taxon>
        <taxon>Actinomycetes</taxon>
        <taxon>Pseudonocardiales</taxon>
        <taxon>Pseudonocardiaceae</taxon>
    </lineage>
</organism>